<gene>
    <name evidence="4" type="primary">pheA</name>
    <name evidence="4" type="ORF">NCTC12872_01345</name>
</gene>
<dbReference type="InterPro" id="IPR036979">
    <property type="entry name" value="CM_dom_sf"/>
</dbReference>
<dbReference type="Proteomes" id="UP000255417">
    <property type="component" value="Unassembled WGS sequence"/>
</dbReference>
<dbReference type="GO" id="GO:0046417">
    <property type="term" value="P:chorismate metabolic process"/>
    <property type="evidence" value="ECO:0007669"/>
    <property type="project" value="InterPro"/>
</dbReference>
<keyword evidence="5" id="KW-1185">Reference proteome</keyword>
<keyword evidence="2" id="KW-0413">Isomerase</keyword>
<dbReference type="AlphaFoldDB" id="A0A379CAR6"/>
<evidence type="ECO:0000259" key="3">
    <source>
        <dbReference type="PROSITE" id="PS51168"/>
    </source>
</evidence>
<organism evidence="4 5">
    <name type="scientific">Phocoenobacter uteri</name>
    <dbReference type="NCBI Taxonomy" id="146806"/>
    <lineage>
        <taxon>Bacteria</taxon>
        <taxon>Pseudomonadati</taxon>
        <taxon>Pseudomonadota</taxon>
        <taxon>Gammaproteobacteria</taxon>
        <taxon>Pasteurellales</taxon>
        <taxon>Pasteurellaceae</taxon>
        <taxon>Phocoenobacter</taxon>
    </lineage>
</organism>
<dbReference type="EMBL" id="UGTA01000001">
    <property type="protein sequence ID" value="SUB59361.1"/>
    <property type="molecule type" value="Genomic_DNA"/>
</dbReference>
<dbReference type="SUPFAM" id="SSF48600">
    <property type="entry name" value="Chorismate mutase II"/>
    <property type="match status" value="1"/>
</dbReference>
<accession>A0A379CAR6</accession>
<dbReference type="Gene3D" id="1.20.59.10">
    <property type="entry name" value="Chorismate mutase"/>
    <property type="match status" value="1"/>
</dbReference>
<evidence type="ECO:0000256" key="2">
    <source>
        <dbReference type="ARBA" id="ARBA00023235"/>
    </source>
</evidence>
<evidence type="ECO:0000313" key="4">
    <source>
        <dbReference type="EMBL" id="SUB59361.1"/>
    </source>
</evidence>
<dbReference type="EC" id="5.4.99.5" evidence="1"/>
<dbReference type="GO" id="GO:0004106">
    <property type="term" value="F:chorismate mutase activity"/>
    <property type="evidence" value="ECO:0007669"/>
    <property type="project" value="UniProtKB-EC"/>
</dbReference>
<proteinExistence type="predicted"/>
<dbReference type="PANTHER" id="PTHR38041">
    <property type="entry name" value="CHORISMATE MUTASE"/>
    <property type="match status" value="1"/>
</dbReference>
<dbReference type="RefSeq" id="WP_115315843.1">
    <property type="nucleotide sequence ID" value="NZ_LWIF01000001.1"/>
</dbReference>
<evidence type="ECO:0000256" key="1">
    <source>
        <dbReference type="ARBA" id="ARBA00012404"/>
    </source>
</evidence>
<feature type="domain" description="Chorismate mutase" evidence="3">
    <location>
        <begin position="1"/>
        <end position="91"/>
    </location>
</feature>
<dbReference type="SMART" id="SM00830">
    <property type="entry name" value="CM_2"/>
    <property type="match status" value="1"/>
</dbReference>
<dbReference type="GO" id="GO:0009697">
    <property type="term" value="P:salicylic acid biosynthetic process"/>
    <property type="evidence" value="ECO:0007669"/>
    <property type="project" value="TreeGrafter"/>
</dbReference>
<dbReference type="OrthoDB" id="9802281at2"/>
<dbReference type="InterPro" id="IPR002701">
    <property type="entry name" value="CM_II_prokaryot"/>
</dbReference>
<dbReference type="PANTHER" id="PTHR38041:SF1">
    <property type="entry name" value="CHORISMATE MUTASE"/>
    <property type="match status" value="1"/>
</dbReference>
<dbReference type="PROSITE" id="PS51168">
    <property type="entry name" value="CHORISMATE_MUT_2"/>
    <property type="match status" value="1"/>
</dbReference>
<dbReference type="InterPro" id="IPR036263">
    <property type="entry name" value="Chorismate_II_sf"/>
</dbReference>
<dbReference type="Pfam" id="PF01817">
    <property type="entry name" value="CM_2"/>
    <property type="match status" value="1"/>
</dbReference>
<evidence type="ECO:0000313" key="5">
    <source>
        <dbReference type="Proteomes" id="UP000255417"/>
    </source>
</evidence>
<name>A0A379CAR6_9PAST</name>
<sequence>MFSDLSEVRANINQIDCEILQLLAQRQQIVLQIAKIKKDKNLPLRDVKREQELLDYLVRYAKEQELLLEPEYITQMFKRIMAESLSIQKRC</sequence>
<dbReference type="InterPro" id="IPR051331">
    <property type="entry name" value="Chorismate_mutase-related"/>
</dbReference>
<reference evidence="4 5" key="1">
    <citation type="submission" date="2018-06" db="EMBL/GenBank/DDBJ databases">
        <authorList>
            <consortium name="Pathogen Informatics"/>
            <person name="Doyle S."/>
        </authorList>
    </citation>
    <scope>NUCLEOTIDE SEQUENCE [LARGE SCALE GENOMIC DNA]</scope>
    <source>
        <strain evidence="4 5">NCTC12872</strain>
    </source>
</reference>
<protein>
    <recommendedName>
        <fullName evidence="1">chorismate mutase</fullName>
        <ecNumber evidence="1">5.4.99.5</ecNumber>
    </recommendedName>
</protein>